<keyword evidence="2" id="KW-0808">Transferase</keyword>
<dbReference type="Pfam" id="PF08241">
    <property type="entry name" value="Methyltransf_11"/>
    <property type="match status" value="1"/>
</dbReference>
<dbReference type="InterPro" id="IPR029063">
    <property type="entry name" value="SAM-dependent_MTases_sf"/>
</dbReference>
<dbReference type="PANTHER" id="PTHR43861:SF1">
    <property type="entry name" value="TRANS-ACONITATE 2-METHYLTRANSFERASE"/>
    <property type="match status" value="1"/>
</dbReference>
<dbReference type="GO" id="GO:0008168">
    <property type="term" value="F:methyltransferase activity"/>
    <property type="evidence" value="ECO:0007669"/>
    <property type="project" value="UniProtKB-KW"/>
</dbReference>
<dbReference type="PANTHER" id="PTHR43861">
    <property type="entry name" value="TRANS-ACONITATE 2-METHYLTRANSFERASE-RELATED"/>
    <property type="match status" value="1"/>
</dbReference>
<keyword evidence="3" id="KW-1185">Reference proteome</keyword>
<dbReference type="Proteomes" id="UP001447842">
    <property type="component" value="Chromosome"/>
</dbReference>
<dbReference type="GO" id="GO:0032259">
    <property type="term" value="P:methylation"/>
    <property type="evidence" value="ECO:0007669"/>
    <property type="project" value="UniProtKB-KW"/>
</dbReference>
<dbReference type="Gene3D" id="3.40.50.150">
    <property type="entry name" value="Vaccinia Virus protein VP39"/>
    <property type="match status" value="1"/>
</dbReference>
<evidence type="ECO:0000259" key="1">
    <source>
        <dbReference type="Pfam" id="PF08241"/>
    </source>
</evidence>
<dbReference type="SUPFAM" id="SSF53335">
    <property type="entry name" value="S-adenosyl-L-methionine-dependent methyltransferases"/>
    <property type="match status" value="1"/>
</dbReference>
<proteinExistence type="predicted"/>
<dbReference type="RefSeq" id="WP_345972651.1">
    <property type="nucleotide sequence ID" value="NZ_CP147920.1"/>
</dbReference>
<accession>A0ABZ3H9Z8</accession>
<dbReference type="EMBL" id="CP147920">
    <property type="protein sequence ID" value="XAU15039.1"/>
    <property type="molecule type" value="Genomic_DNA"/>
</dbReference>
<dbReference type="InterPro" id="IPR013216">
    <property type="entry name" value="Methyltransf_11"/>
</dbReference>
<keyword evidence="2" id="KW-0489">Methyltransferase</keyword>
<protein>
    <submittedName>
        <fullName evidence="2">Methyltransferase domain-containing protein</fullName>
    </submittedName>
</protein>
<organism evidence="2 3">
    <name type="scientific">Sulfurimonas diazotrophicus</name>
    <dbReference type="NCBI Taxonomy" id="3131939"/>
    <lineage>
        <taxon>Bacteria</taxon>
        <taxon>Pseudomonadati</taxon>
        <taxon>Campylobacterota</taxon>
        <taxon>Epsilonproteobacteria</taxon>
        <taxon>Campylobacterales</taxon>
        <taxon>Sulfurimonadaceae</taxon>
        <taxon>Sulfurimonas</taxon>
    </lineage>
</organism>
<evidence type="ECO:0000313" key="3">
    <source>
        <dbReference type="Proteomes" id="UP001447842"/>
    </source>
</evidence>
<sequence length="227" mass="25547">MNVQNEFSRYADHYGSYNVIQKKVAERLVAGVKDAPQHLLDIGCGRGAVAEQIAWPYQQLVGIDFAPGMLALHPQGERITCLQGDFDDPKLYASLKATHFDRIFSASALQWSPDLAHTFALIRSLNAPVSLAIFTAGTFGTLFKTAGLPPLLRSADEVERLAKRFFNASCEVVRYSLAFDNTRDMFRYIKRSGVSGNRNVLTYKETKQLMENYPLDRLEFEVLFIQS</sequence>
<gene>
    <name evidence="2" type="ORF">WCY31_12480</name>
</gene>
<feature type="domain" description="Methyltransferase type 11" evidence="1">
    <location>
        <begin position="40"/>
        <end position="123"/>
    </location>
</feature>
<name>A0ABZ3H9Z8_9BACT</name>
<dbReference type="CDD" id="cd02440">
    <property type="entry name" value="AdoMet_MTases"/>
    <property type="match status" value="1"/>
</dbReference>
<evidence type="ECO:0000313" key="2">
    <source>
        <dbReference type="EMBL" id="XAU15039.1"/>
    </source>
</evidence>
<reference evidence="2 3" key="1">
    <citation type="submission" date="2024-03" db="EMBL/GenBank/DDBJ databases">
        <title>Sulfurimonas sp. HSL3-1.</title>
        <authorList>
            <person name="Wang S."/>
        </authorList>
    </citation>
    <scope>NUCLEOTIDE SEQUENCE [LARGE SCALE GENOMIC DNA]</scope>
    <source>
        <strain evidence="2 3">HSL3-1</strain>
    </source>
</reference>